<dbReference type="Proteomes" id="UP000282378">
    <property type="component" value="Unassembled WGS sequence"/>
</dbReference>
<evidence type="ECO:0000313" key="3">
    <source>
        <dbReference type="Proteomes" id="UP000282378"/>
    </source>
</evidence>
<evidence type="ECO:0000256" key="1">
    <source>
        <dbReference type="SAM" id="MobiDB-lite"/>
    </source>
</evidence>
<feature type="region of interest" description="Disordered" evidence="1">
    <location>
        <begin position="1"/>
        <end position="77"/>
    </location>
</feature>
<dbReference type="AlphaFoldDB" id="A0A3M2VIG2"/>
<gene>
    <name evidence="2" type="ORF">APX70_07187</name>
</gene>
<name>A0A3M2VIG2_PSEYM</name>
<organism evidence="2 3">
    <name type="scientific">Pseudomonas syringae pv. maculicola</name>
    <dbReference type="NCBI Taxonomy" id="59511"/>
    <lineage>
        <taxon>Bacteria</taxon>
        <taxon>Pseudomonadati</taxon>
        <taxon>Pseudomonadota</taxon>
        <taxon>Gammaproteobacteria</taxon>
        <taxon>Pseudomonadales</taxon>
        <taxon>Pseudomonadaceae</taxon>
        <taxon>Pseudomonas</taxon>
    </lineage>
</organism>
<sequence length="131" mass="13658">MDKVGNSARVDNAPHVEAPAGAEPMRFDAARGQKPKAPMDAPSSLRLRAIAGGMPSEEAGTTAPADVNQPPPADVRPEMGVGPVRLFVKLMVGTLALSTGVRFARYPGDFAKDPGGSVWAAINLQHRSSVT</sequence>
<comment type="caution">
    <text evidence="2">The sequence shown here is derived from an EMBL/GenBank/DDBJ whole genome shotgun (WGS) entry which is preliminary data.</text>
</comment>
<accession>A0A3M2VIG2</accession>
<proteinExistence type="predicted"/>
<reference evidence="2 3" key="1">
    <citation type="submission" date="2018-08" db="EMBL/GenBank/DDBJ databases">
        <title>Recombination of ecologically and evolutionarily significant loci maintains genetic cohesion in the Pseudomonas syringae species complex.</title>
        <authorList>
            <person name="Dillon M."/>
            <person name="Thakur S."/>
            <person name="Almeida R.N.D."/>
            <person name="Weir B.S."/>
            <person name="Guttman D.S."/>
        </authorList>
    </citation>
    <scope>NUCLEOTIDE SEQUENCE [LARGE SCALE GENOMIC DNA]</scope>
    <source>
        <strain evidence="2 3">88_10</strain>
    </source>
</reference>
<dbReference type="EMBL" id="RBNL01004099">
    <property type="protein sequence ID" value="RML39065.1"/>
    <property type="molecule type" value="Genomic_DNA"/>
</dbReference>
<evidence type="ECO:0000313" key="2">
    <source>
        <dbReference type="EMBL" id="RML39065.1"/>
    </source>
</evidence>
<protein>
    <submittedName>
        <fullName evidence="2">Uncharacterized protein</fullName>
    </submittedName>
</protein>
<feature type="non-terminal residue" evidence="2">
    <location>
        <position position="131"/>
    </location>
</feature>